<protein>
    <submittedName>
        <fullName evidence="6">ABC transporter substrate-binding protein</fullName>
    </submittedName>
</protein>
<dbReference type="PRINTS" id="PR00691">
    <property type="entry name" value="ADHESINB"/>
</dbReference>
<dbReference type="GO" id="GO:0030313">
    <property type="term" value="C:cell envelope"/>
    <property type="evidence" value="ECO:0007669"/>
    <property type="project" value="UniProtKB-SubCell"/>
</dbReference>
<dbReference type="InterPro" id="IPR006127">
    <property type="entry name" value="ZnuA-like"/>
</dbReference>
<sequence length="326" mass="35115">MKKLMSTITVLAGVSLMVSGCSTANSGSNGSSGNDGGKVKVVATTDVYADIVKQVGGDNVDVTPIIASTSTDPHSYEATAADRVKTKDAGLVVVNGGGYDQFLEDMAGKDNSSQKVVNAVKLSGKLTDGEYDHLAEDHKDGHHDHEDGEEHKHAHEFNEHLWYDFDTMKKVATEVAEDLAQLDSAHADSYRENAKKLGTELDTLDSSAKKIDGKGKKYISTEPVPDYLIASTGAENATPEEFAESIEAEKDVPALVLKETQDLVTEKQVSLVAYNEQTETSQTKEVLQTAKDAGVAHVSFTETLPENTDYLSWMKTNVSNLEKALS</sequence>
<dbReference type="Gene3D" id="3.40.50.1980">
    <property type="entry name" value="Nitrogenase molybdenum iron protein domain"/>
    <property type="match status" value="2"/>
</dbReference>
<evidence type="ECO:0000313" key="6">
    <source>
        <dbReference type="EMBL" id="PEN17031.1"/>
    </source>
</evidence>
<dbReference type="GO" id="GO:0030001">
    <property type="term" value="P:metal ion transport"/>
    <property type="evidence" value="ECO:0007669"/>
    <property type="project" value="InterPro"/>
</dbReference>
<proteinExistence type="inferred from homology"/>
<dbReference type="Proteomes" id="UP000219947">
    <property type="component" value="Unassembled WGS sequence"/>
</dbReference>
<dbReference type="EMBL" id="PDEV01000001">
    <property type="protein sequence ID" value="PEN17031.1"/>
    <property type="molecule type" value="Genomic_DNA"/>
</dbReference>
<evidence type="ECO:0000256" key="3">
    <source>
        <dbReference type="ARBA" id="ARBA00022723"/>
    </source>
</evidence>
<keyword evidence="2 5" id="KW-0813">Transport</keyword>
<dbReference type="InterPro" id="IPR050492">
    <property type="entry name" value="Bact_metal-bind_prot9"/>
</dbReference>
<comment type="caution">
    <text evidence="6">The sequence shown here is derived from an EMBL/GenBank/DDBJ whole genome shotgun (WGS) entry which is preliminary data.</text>
</comment>
<dbReference type="PRINTS" id="PR00690">
    <property type="entry name" value="ADHESNFAMILY"/>
</dbReference>
<dbReference type="Pfam" id="PF01297">
    <property type="entry name" value="ZnuA"/>
    <property type="match status" value="1"/>
</dbReference>
<dbReference type="GO" id="GO:0046872">
    <property type="term" value="F:metal ion binding"/>
    <property type="evidence" value="ECO:0007669"/>
    <property type="project" value="UniProtKB-KW"/>
</dbReference>
<accession>A0A2A8D826</accession>
<dbReference type="PROSITE" id="PS51257">
    <property type="entry name" value="PROKAR_LIPOPROTEIN"/>
    <property type="match status" value="1"/>
</dbReference>
<keyword evidence="4" id="KW-0732">Signal</keyword>
<evidence type="ECO:0000256" key="5">
    <source>
        <dbReference type="RuleBase" id="RU003512"/>
    </source>
</evidence>
<accession>A0A5F0MB66</accession>
<dbReference type="InterPro" id="IPR006129">
    <property type="entry name" value="AdhesinB"/>
</dbReference>
<keyword evidence="7" id="KW-1185">Reference proteome</keyword>
<comment type="subcellular location">
    <subcellularLocation>
        <location evidence="1">Cell envelope</location>
    </subcellularLocation>
</comment>
<evidence type="ECO:0000256" key="2">
    <source>
        <dbReference type="ARBA" id="ARBA00022448"/>
    </source>
</evidence>
<dbReference type="GO" id="GO:0007155">
    <property type="term" value="P:cell adhesion"/>
    <property type="evidence" value="ECO:0007669"/>
    <property type="project" value="InterPro"/>
</dbReference>
<organism evidence="6 7">
    <name type="scientific">Rothia dentocariosa</name>
    <dbReference type="NCBI Taxonomy" id="2047"/>
    <lineage>
        <taxon>Bacteria</taxon>
        <taxon>Bacillati</taxon>
        <taxon>Actinomycetota</taxon>
        <taxon>Actinomycetes</taxon>
        <taxon>Micrococcales</taxon>
        <taxon>Micrococcaceae</taxon>
        <taxon>Rothia</taxon>
    </lineage>
</organism>
<gene>
    <name evidence="6" type="ORF">CRM92_03130</name>
</gene>
<dbReference type="PANTHER" id="PTHR42953">
    <property type="entry name" value="HIGH-AFFINITY ZINC UPTAKE SYSTEM PROTEIN ZNUA-RELATED"/>
    <property type="match status" value="1"/>
</dbReference>
<evidence type="ECO:0000256" key="4">
    <source>
        <dbReference type="ARBA" id="ARBA00022729"/>
    </source>
</evidence>
<dbReference type="PANTHER" id="PTHR42953:SF1">
    <property type="entry name" value="METAL-BINDING PROTEIN HI_0362-RELATED"/>
    <property type="match status" value="1"/>
</dbReference>
<dbReference type="RefSeq" id="WP_070662022.1">
    <property type="nucleotide sequence ID" value="NZ_PDEV01000001.1"/>
</dbReference>
<keyword evidence="3" id="KW-0479">Metal-binding</keyword>
<dbReference type="AlphaFoldDB" id="A0A2A8D826"/>
<name>A0A2A8D826_9MICC</name>
<comment type="similarity">
    <text evidence="5">Belongs to the bacterial solute-binding protein 9 family.</text>
</comment>
<dbReference type="SUPFAM" id="SSF53807">
    <property type="entry name" value="Helical backbone' metal receptor"/>
    <property type="match status" value="1"/>
</dbReference>
<reference evidence="6" key="1">
    <citation type="submission" date="2017-10" db="EMBL/GenBank/DDBJ databases">
        <title>Kefir isolates.</title>
        <authorList>
            <person name="Kim Y."/>
            <person name="Blasche S."/>
        </authorList>
    </citation>
    <scope>NUCLEOTIDE SEQUENCE [LARGE SCALE GENOMIC DNA]</scope>
    <source>
        <strain evidence="6">OG2-2</strain>
    </source>
</reference>
<evidence type="ECO:0000313" key="7">
    <source>
        <dbReference type="Proteomes" id="UP000219947"/>
    </source>
</evidence>
<evidence type="ECO:0000256" key="1">
    <source>
        <dbReference type="ARBA" id="ARBA00004196"/>
    </source>
</evidence>
<dbReference type="InterPro" id="IPR006128">
    <property type="entry name" value="Lipoprotein_PsaA-like"/>
</dbReference>